<evidence type="ECO:0000313" key="4">
    <source>
        <dbReference type="Proteomes" id="UP000262524"/>
    </source>
</evidence>
<evidence type="ECO:0000313" key="3">
    <source>
        <dbReference type="EMBL" id="RGI71651.1"/>
    </source>
</evidence>
<reference evidence="3 4" key="1">
    <citation type="submission" date="2018-08" db="EMBL/GenBank/DDBJ databases">
        <title>A genome reference for cultivated species of the human gut microbiota.</title>
        <authorList>
            <person name="Zou Y."/>
            <person name="Xue W."/>
            <person name="Luo G."/>
        </authorList>
    </citation>
    <scope>NUCLEOTIDE SEQUENCE [LARGE SCALE GENOMIC DNA]</scope>
    <source>
        <strain evidence="3 4">TM10-1AC</strain>
    </source>
</reference>
<gene>
    <name evidence="3" type="ORF">DXD91_16970</name>
</gene>
<dbReference type="PROSITE" id="PS50943">
    <property type="entry name" value="HTH_CROC1"/>
    <property type="match status" value="1"/>
</dbReference>
<dbReference type="GO" id="GO:0003677">
    <property type="term" value="F:DNA binding"/>
    <property type="evidence" value="ECO:0007669"/>
    <property type="project" value="UniProtKB-KW"/>
</dbReference>
<feature type="domain" description="HTH cro/C1-type" evidence="2">
    <location>
        <begin position="9"/>
        <end position="64"/>
    </location>
</feature>
<proteinExistence type="predicted"/>
<protein>
    <submittedName>
        <fullName evidence="3">XRE family transcriptional regulator</fullName>
    </submittedName>
</protein>
<dbReference type="CDD" id="cd00093">
    <property type="entry name" value="HTH_XRE"/>
    <property type="match status" value="1"/>
</dbReference>
<sequence length="132" mass="15217">MMGISVDKLKELRKAKGFSQEELSKSSDIPVKTIQSWEQGVRMPRDIYVIERLCNALEISIDDLLHDELTHAEAMRNSEIGDYEEVRINTLIQYIYNEQGLTGILKVIDRFIYEVGRTRAIEIIEGVKNESD</sequence>
<organism evidence="3 4">
    <name type="scientific">Anaerobutyricum hallii</name>
    <dbReference type="NCBI Taxonomy" id="39488"/>
    <lineage>
        <taxon>Bacteria</taxon>
        <taxon>Bacillati</taxon>
        <taxon>Bacillota</taxon>
        <taxon>Clostridia</taxon>
        <taxon>Lachnospirales</taxon>
        <taxon>Lachnospiraceae</taxon>
        <taxon>Anaerobutyricum</taxon>
    </lineage>
</organism>
<dbReference type="PANTHER" id="PTHR46558">
    <property type="entry name" value="TRACRIPTIONAL REGULATORY PROTEIN-RELATED-RELATED"/>
    <property type="match status" value="1"/>
</dbReference>
<dbReference type="PANTHER" id="PTHR46558:SF4">
    <property type="entry name" value="DNA-BIDING PHAGE PROTEIN"/>
    <property type="match status" value="1"/>
</dbReference>
<dbReference type="SUPFAM" id="SSF47413">
    <property type="entry name" value="lambda repressor-like DNA-binding domains"/>
    <property type="match status" value="1"/>
</dbReference>
<name>A0A374MJJ8_9FIRM</name>
<comment type="caution">
    <text evidence="3">The sequence shown here is derived from an EMBL/GenBank/DDBJ whole genome shotgun (WGS) entry which is preliminary data.</text>
</comment>
<dbReference type="EMBL" id="QSOE01000305">
    <property type="protein sequence ID" value="RGI71651.1"/>
    <property type="molecule type" value="Genomic_DNA"/>
</dbReference>
<dbReference type="InterPro" id="IPR001387">
    <property type="entry name" value="Cro/C1-type_HTH"/>
</dbReference>
<dbReference type="Gene3D" id="1.10.260.40">
    <property type="entry name" value="lambda repressor-like DNA-binding domains"/>
    <property type="match status" value="1"/>
</dbReference>
<dbReference type="Proteomes" id="UP000262524">
    <property type="component" value="Unassembled WGS sequence"/>
</dbReference>
<dbReference type="AlphaFoldDB" id="A0A374MJJ8"/>
<evidence type="ECO:0000259" key="2">
    <source>
        <dbReference type="PROSITE" id="PS50943"/>
    </source>
</evidence>
<dbReference type="InterPro" id="IPR010982">
    <property type="entry name" value="Lambda_DNA-bd_dom_sf"/>
</dbReference>
<evidence type="ECO:0000256" key="1">
    <source>
        <dbReference type="ARBA" id="ARBA00023125"/>
    </source>
</evidence>
<keyword evidence="1" id="KW-0238">DNA-binding</keyword>
<dbReference type="SMART" id="SM00530">
    <property type="entry name" value="HTH_XRE"/>
    <property type="match status" value="1"/>
</dbReference>
<dbReference type="Pfam" id="PF01381">
    <property type="entry name" value="HTH_3"/>
    <property type="match status" value="1"/>
</dbReference>
<accession>A0A374MJJ8</accession>